<evidence type="ECO:0000259" key="3">
    <source>
        <dbReference type="PROSITE" id="PS51192"/>
    </source>
</evidence>
<protein>
    <recommendedName>
        <fullName evidence="7">DEAD/DEAH box helicase</fullName>
    </recommendedName>
</protein>
<dbReference type="Pfam" id="PF00270">
    <property type="entry name" value="DEAD"/>
    <property type="match status" value="1"/>
</dbReference>
<dbReference type="PROSITE" id="PS51194">
    <property type="entry name" value="HELICASE_CTER"/>
    <property type="match status" value="1"/>
</dbReference>
<name>A0ABP6H7N7_9ACTN</name>
<dbReference type="NCBIfam" id="NF041067">
    <property type="entry name" value="DpdJ"/>
    <property type="match status" value="1"/>
</dbReference>
<dbReference type="InterPro" id="IPR001650">
    <property type="entry name" value="Helicase_C-like"/>
</dbReference>
<evidence type="ECO:0000256" key="2">
    <source>
        <dbReference type="ARBA" id="ARBA00022840"/>
    </source>
</evidence>
<feature type="domain" description="Helicase ATP-binding" evidence="3">
    <location>
        <begin position="182"/>
        <end position="444"/>
    </location>
</feature>
<dbReference type="Pfam" id="PF00271">
    <property type="entry name" value="Helicase_C"/>
    <property type="match status" value="1"/>
</dbReference>
<dbReference type="SUPFAM" id="SSF52540">
    <property type="entry name" value="P-loop containing nucleoside triphosphate hydrolases"/>
    <property type="match status" value="1"/>
</dbReference>
<sequence length="1493" mass="165332">MTNALSREFLGRLLNALEDRELPLLSWGITDRALSEDEVMEVLFAATLDADAPVEADPQKLLKHLVNRGLLFRVPGTSPTQYRTRFAEALRLTANLRQLFPYHQKHGGSNWWMRGPALVADYRLHTAKRRYPKRDVSLSDALGRFRTVEGWGTVQDAIAEVQIGARSLSAFQVAATTAVFSAFGLGRSSGVIVGAGTGSGKTLSFYLPAFASMADVPRHRKRDQLHTLAIYPRKELLRDQLRDAVANALSLGPILDRLQRRPLRIGALYADTPPKTDSFNSNRSHFRRVWTSRADGLVCPYLSCPACMTGDLLWSNADRKAGREILRCLKCQQVIPEGLLALTRRSLREQPPDLLFTTTEQLNRNSSNDWLGGLLGWSGNNSPKLVLLDEVHTYSGTQGAQVALLLRRWRHAVRTPVTFVGLSATLKDAGRFFAGLTGLSDHTVEYIHPAESDMEDEGREYSIALRSDPTSGASHLSTSIQTSMLWGRVLDVDSEGSQYGSTGFLFTDDLDVTNRFYNNLRDAEGGQSRSGYRSGRRPVLAGLRATRLEHRQERLRDGQSWDLVEHIGHPLDGDLNVGELRIARTSSQDAGMDLHANLTVATASLEVGFNDPRVGLVVQHKAPYDAAAFIQRRGRAGRTRGTRPITIVTLSDYGRDRLSYQGYETLFAPELTARSLPINNRYVLKIQAAQSLLDWLASRMRAQRAWGDPRALLTAPGSTPSEHGPKAVEALTVLLERLLKDRVVQDDLARHLTAALKITPDDAQAILWEEPRSLLLAVVPTSLRRLKTNWKGLQADAGASARTMLPEYITRSLFEPLNTPEVEFILPFDTGGAEERLPVAKALREAVPGRISKRYGYQRDEHRTWIPLPEQGDFLEITDELVPSSANEGRWRPANVALPDGAVVLRPYQLRLSDPPPEIADRAQGTPLWASEIHVPDDEWRIDAPAPLAAPWSERIRCVGFHTHAMGNPAEVRRMTYGADCDTAYNSQKESVRRTVRYTFEGEPAALGFQLEADAMRIELEPLDLEQERVRRYLASPSWRSQAFFRAVAEDEDLMRATNSFKRGWLSLIYMTAFALGGLDGSRSPKEVRAGLSDGSWGRDLPKIFSVLYRQENVDLPEAVNGKLASDLDGLSHDPLVVAALDRAAELLTGDDISGKTADLARRAYRDTLAAAVLAAILRACPDAQEQDLIVDAFSDGDAGTIWISETSVGGLGIIEQLVREYSGDPSAFWSLVLSAMRPNEYEYTDSAVTALLKNIVEEAPYGAAGTAIAALRKADSAAHATTALRNLRAAWTDVDGTPRHSAIATLSTRLLRPGSNPETDATTLRILTKWRSLEKRLGVEIDARVMAYAVGSGKIDVGRPISADQVFSMLWPRGFDARSQHLRHYQPYVGYDRPPVLDRVLLEAVVDEVLPSIDITRPGWEATYQSLMARDPIGVVALTCPTRQSHLLGVALRRIPALPIDRDVLRAYGEVCEVRRITQEFVVSVKLQEAAQ</sequence>
<evidence type="ECO:0000313" key="5">
    <source>
        <dbReference type="EMBL" id="GAA2737993.1"/>
    </source>
</evidence>
<gene>
    <name evidence="5" type="ORF">GCM10010439_70240</name>
</gene>
<proteinExistence type="predicted"/>
<evidence type="ECO:0008006" key="7">
    <source>
        <dbReference type="Google" id="ProtNLM"/>
    </source>
</evidence>
<dbReference type="InterPro" id="IPR027417">
    <property type="entry name" value="P-loop_NTPase"/>
</dbReference>
<keyword evidence="2" id="KW-0067">ATP-binding</keyword>
<dbReference type="PROSITE" id="PS51192">
    <property type="entry name" value="HELICASE_ATP_BIND_1"/>
    <property type="match status" value="1"/>
</dbReference>
<dbReference type="PANTHER" id="PTHR47962">
    <property type="entry name" value="ATP-DEPENDENT HELICASE LHR-RELATED-RELATED"/>
    <property type="match status" value="1"/>
</dbReference>
<comment type="caution">
    <text evidence="5">The sequence shown here is derived from an EMBL/GenBank/DDBJ whole genome shotgun (WGS) entry which is preliminary data.</text>
</comment>
<dbReference type="PANTHER" id="PTHR47962:SF5">
    <property type="entry name" value="ATP-DEPENDENT HELICASE LHR-RELATED"/>
    <property type="match status" value="1"/>
</dbReference>
<dbReference type="SMART" id="SM00487">
    <property type="entry name" value="DEXDc"/>
    <property type="match status" value="1"/>
</dbReference>
<dbReference type="RefSeq" id="WP_344457577.1">
    <property type="nucleotide sequence ID" value="NZ_BAAATZ010000037.1"/>
</dbReference>
<dbReference type="Gene3D" id="3.40.50.300">
    <property type="entry name" value="P-loop containing nucleotide triphosphate hydrolases"/>
    <property type="match status" value="2"/>
</dbReference>
<dbReference type="InterPro" id="IPR011545">
    <property type="entry name" value="DEAD/DEAH_box_helicase_dom"/>
</dbReference>
<organism evidence="5 6">
    <name type="scientific">Actinocorallia aurantiaca</name>
    <dbReference type="NCBI Taxonomy" id="46204"/>
    <lineage>
        <taxon>Bacteria</taxon>
        <taxon>Bacillati</taxon>
        <taxon>Actinomycetota</taxon>
        <taxon>Actinomycetes</taxon>
        <taxon>Streptosporangiales</taxon>
        <taxon>Thermomonosporaceae</taxon>
        <taxon>Actinocorallia</taxon>
    </lineage>
</organism>
<evidence type="ECO:0000259" key="4">
    <source>
        <dbReference type="PROSITE" id="PS51194"/>
    </source>
</evidence>
<accession>A0ABP6H7N7</accession>
<evidence type="ECO:0000313" key="6">
    <source>
        <dbReference type="Proteomes" id="UP001501842"/>
    </source>
</evidence>
<feature type="domain" description="Helicase C-terminal" evidence="4">
    <location>
        <begin position="491"/>
        <end position="684"/>
    </location>
</feature>
<dbReference type="EMBL" id="BAAATZ010000037">
    <property type="protein sequence ID" value="GAA2737993.1"/>
    <property type="molecule type" value="Genomic_DNA"/>
</dbReference>
<keyword evidence="1" id="KW-0547">Nucleotide-binding</keyword>
<dbReference type="InterPro" id="IPR014001">
    <property type="entry name" value="Helicase_ATP-bd"/>
</dbReference>
<dbReference type="InterPro" id="IPR052511">
    <property type="entry name" value="ATP-dep_Helicase"/>
</dbReference>
<reference evidence="6" key="1">
    <citation type="journal article" date="2019" name="Int. J. Syst. Evol. Microbiol.">
        <title>The Global Catalogue of Microorganisms (GCM) 10K type strain sequencing project: providing services to taxonomists for standard genome sequencing and annotation.</title>
        <authorList>
            <consortium name="The Broad Institute Genomics Platform"/>
            <consortium name="The Broad Institute Genome Sequencing Center for Infectious Disease"/>
            <person name="Wu L."/>
            <person name="Ma J."/>
        </authorList>
    </citation>
    <scope>NUCLEOTIDE SEQUENCE [LARGE SCALE GENOMIC DNA]</scope>
    <source>
        <strain evidence="6">JCM 8201</strain>
    </source>
</reference>
<keyword evidence="6" id="KW-1185">Reference proteome</keyword>
<dbReference type="Proteomes" id="UP001501842">
    <property type="component" value="Unassembled WGS sequence"/>
</dbReference>
<evidence type="ECO:0000256" key="1">
    <source>
        <dbReference type="ARBA" id="ARBA00022741"/>
    </source>
</evidence>